<evidence type="ECO:0008006" key="4">
    <source>
        <dbReference type="Google" id="ProtNLM"/>
    </source>
</evidence>
<name>A0ABX6YS20_9RHOB</name>
<sequence length="1440" mass="163419">MTRGDHVPLDRTFSPLHATEKDAKNHEIMAFVGGRKPIDWDTVESTRRAVILAGAGIGKTHEMWIRAKAKRQVGGAAFFIRIEDIIEDFELAFEVGDADEFDAWLTSSDEAWFYLDSIDEARLDDPRAFEKAIRRFARRIKSAQHRAHVVISSRPYAWRSHTDYLMVKKHLPYATPRSGVAQTGEADEPANEGRHKVEETSTADDGLSVFVLNDLTGPEMRVFAEARGVDNADRLVDDIQRRNLTAVAARPFDLEGIIEKWKEDGKLGSRFDFLNFGISKRLSESNPTRDRQQPLNREMARAGARSLAAAVVLSGKSGINVPDEHPRKDGVDAVVVLGDWHPNDVHALLERGIFDDAIYGKVRFRHREVREFLAAEWLAEHLKTGSSRRAVETLIFREKYGHKFIAPSLRPLLPWLILLDDNIRQKAVSLSPEIVVEGGDVSRLPVDERKRLLHEIVARIATDAGSRSANNNDAIARIALPDLSNDVLELIQRHRENDSALFYLGRLVWQGEMTDCIGPLAEIATDLMRGPYARIAALRAVATAGTSGDFDTVWDRIVANSGLIDRRLAAEIFSNATSNRASVERLLATIERLTPYERFQVTGLSDALHRFIDGFEIENAEGQRELARLVEGLNSMLGRAPHLQGGRERISQNHCWLLSAAVHAVERLVGVRSMHALEGNSVAILHKLSAARFWHDIDLSEHATRLQKAVPEWPELNDTIFWSAIAEERGDREATDGARVTDPFKALFDDCCRYEGDDFERVLTWISERGNQDDKLVAVTLAYRLVRETKQPDEGLAKLRDRVKTAPVLAEHLEGMISWKPSRRQQAMDERLEKARRKRQRKDAVAKERRRRWIEDLKADPSLVRRPESVEPGEMTNNQYHLMEATQNGDSSRWRGDDWRSLIGTFGEEVASEYRDAAMRHWRHYSPKVASEGLDTSSVPNTLIFGLAGLEIEAETITDFPRHLSDEELLLAVRYVPWELNGFPTWSEKAFRDRPETVTGMMLQELGWDLRRDEAPRSYMLHEIVYHAPWLHAHIADWVIDWLEANTVRDTVVLRQAIYIAKSTADGGRLSDLARSKVEFHLPASEKAKWYALWVDTEAAPAIPRLEAWLGAMPADEASTAAQHFIIELLGDRRGQHLSTGFDSYRKPEHLKRLYTLMHQHIRVAEDIERAGRGVYSPGLRDDAQDARNSLFNVLCDIPGKTTYLALRQLAEDHPNEASRDWMQQLAYQRAEKDGDVDDWTDDQVRQFNVDQTLVPDTNARLFSLTVNRLIDIRAWLEDGDDSPYRTWQRAEAETEVRNLITGRLNDLANGKYTCAQENEMPNSQRPDIWMQAPGVTPVPIELKLLDKGWTGPELCERLRNQLAGDYLRAEAGGRGIMLLTWQGRAADRKWEIGGCRVDLNGLETALQNYWNLVAGDWPDIEEVTVIVVDLTRRGPRSET</sequence>
<gene>
    <name evidence="2" type="ORF">AKL02_006840</name>
</gene>
<evidence type="ECO:0000313" key="2">
    <source>
        <dbReference type="EMBL" id="QPZ90642.1"/>
    </source>
</evidence>
<dbReference type="Proteomes" id="UP000192422">
    <property type="component" value="Chromosome"/>
</dbReference>
<organism evidence="2 3">
    <name type="scientific">Thioclava electrotropha</name>
    <dbReference type="NCBI Taxonomy" id="1549850"/>
    <lineage>
        <taxon>Bacteria</taxon>
        <taxon>Pseudomonadati</taxon>
        <taxon>Pseudomonadota</taxon>
        <taxon>Alphaproteobacteria</taxon>
        <taxon>Rhodobacterales</taxon>
        <taxon>Paracoccaceae</taxon>
        <taxon>Thioclava</taxon>
    </lineage>
</organism>
<reference evidence="2 3" key="1">
    <citation type="submission" date="2020-05" db="EMBL/GenBank/DDBJ databases">
        <title>Thioclava electrotropha strain Elox9 finished genome.</title>
        <authorList>
            <person name="Rowe A.R."/>
            <person name="Wilbanks E.G."/>
        </authorList>
    </citation>
    <scope>NUCLEOTIDE SEQUENCE [LARGE SCALE GENOMIC DNA]</scope>
    <source>
        <strain evidence="2 3">Elox9</strain>
    </source>
</reference>
<keyword evidence="3" id="KW-1185">Reference proteome</keyword>
<proteinExistence type="predicted"/>
<evidence type="ECO:0000313" key="3">
    <source>
        <dbReference type="Proteomes" id="UP000192422"/>
    </source>
</evidence>
<feature type="region of interest" description="Disordered" evidence="1">
    <location>
        <begin position="177"/>
        <end position="202"/>
    </location>
</feature>
<dbReference type="InterPro" id="IPR027417">
    <property type="entry name" value="P-loop_NTPase"/>
</dbReference>
<dbReference type="Gene3D" id="3.40.50.300">
    <property type="entry name" value="P-loop containing nucleotide triphosphate hydrolases"/>
    <property type="match status" value="1"/>
</dbReference>
<accession>A0ABX6YS20</accession>
<evidence type="ECO:0000256" key="1">
    <source>
        <dbReference type="SAM" id="MobiDB-lite"/>
    </source>
</evidence>
<dbReference type="EMBL" id="CP053562">
    <property type="protein sequence ID" value="QPZ90642.1"/>
    <property type="molecule type" value="Genomic_DNA"/>
</dbReference>
<protein>
    <recommendedName>
        <fullName evidence="4">ATP-binding protein</fullName>
    </recommendedName>
</protein>
<dbReference type="RefSeq" id="WP_165756913.1">
    <property type="nucleotide sequence ID" value="NZ_CP053562.1"/>
</dbReference>